<dbReference type="InterPro" id="IPR052063">
    <property type="entry name" value="Polysaccharide_Lyase_1"/>
</dbReference>
<gene>
    <name evidence="3" type="ORF">DESUT3_28720</name>
</gene>
<organism evidence="3 4">
    <name type="scientific">Desulfuromonas versatilis</name>
    <dbReference type="NCBI Taxonomy" id="2802975"/>
    <lineage>
        <taxon>Bacteria</taxon>
        <taxon>Pseudomonadati</taxon>
        <taxon>Thermodesulfobacteriota</taxon>
        <taxon>Desulfuromonadia</taxon>
        <taxon>Desulfuromonadales</taxon>
        <taxon>Desulfuromonadaceae</taxon>
        <taxon>Desulfuromonas</taxon>
    </lineage>
</organism>
<name>A0ABN6E0B0_9BACT</name>
<dbReference type="PANTHER" id="PTHR42970:SF1">
    <property type="entry name" value="PECTATE LYASE C-RELATED"/>
    <property type="match status" value="1"/>
</dbReference>
<proteinExistence type="predicted"/>
<evidence type="ECO:0000256" key="1">
    <source>
        <dbReference type="ARBA" id="ARBA00022723"/>
    </source>
</evidence>
<dbReference type="Proteomes" id="UP001319827">
    <property type="component" value="Chromosome"/>
</dbReference>
<dbReference type="SUPFAM" id="SSF51126">
    <property type="entry name" value="Pectin lyase-like"/>
    <property type="match status" value="1"/>
</dbReference>
<evidence type="ECO:0000313" key="3">
    <source>
        <dbReference type="EMBL" id="BCR05803.1"/>
    </source>
</evidence>
<reference evidence="3 4" key="1">
    <citation type="journal article" date="2016" name="C (Basel)">
        <title>Selective Growth of and Electricity Production by Marine Exoelectrogenic Bacteria in Self-Aggregated Hydrogel of Microbially Reduced Graphene Oxide.</title>
        <authorList>
            <person name="Yoshida N."/>
            <person name="Goto Y."/>
            <person name="Miyata Y."/>
        </authorList>
    </citation>
    <scope>NUCLEOTIDE SEQUENCE [LARGE SCALE GENOMIC DNA]</scope>
    <source>
        <strain evidence="3 4">NIT-T3</strain>
    </source>
</reference>
<evidence type="ECO:0000256" key="2">
    <source>
        <dbReference type="ARBA" id="ARBA00023180"/>
    </source>
</evidence>
<reference evidence="3 4" key="2">
    <citation type="journal article" date="2021" name="Int. J. Syst. Evol. Microbiol.">
        <title>Isolation and Polyphasic Characterization of Desulfuromonas versatilis sp. Nov., an Electrogenic Bacteria Capable of Versatile Metabolism Isolated from a Graphene Oxide-Reducing Enrichment Culture.</title>
        <authorList>
            <person name="Xie L."/>
            <person name="Yoshida N."/>
            <person name="Ishii S."/>
            <person name="Meng L."/>
        </authorList>
    </citation>
    <scope>NUCLEOTIDE SEQUENCE [LARGE SCALE GENOMIC DNA]</scope>
    <source>
        <strain evidence="3 4">NIT-T3</strain>
    </source>
</reference>
<dbReference type="InterPro" id="IPR011050">
    <property type="entry name" value="Pectin_lyase_fold/virulence"/>
</dbReference>
<evidence type="ECO:0008006" key="5">
    <source>
        <dbReference type="Google" id="ProtNLM"/>
    </source>
</evidence>
<keyword evidence="1" id="KW-0479">Metal-binding</keyword>
<sequence length="435" mass="48036">MSPSEEYFKVSGTFLNNNKSDNLNMGSAVSVFPGAEGFGANSLAGRGGKLIKVTNLNDNGPGSLRNAINSPGARIVVFEVGGSIVLESDLEIKNPYMSIYGQTAPFPGIQIGGGRLTVETHDILIQHIRVRNGKKDGESHSLRVISGAYNVIVDHCTFMWASDEIVAVWTNRDSIYNITISNNIIAESLGGGTGIAIGSGSHNNSYFLGENKVSRVSIVKNLISGASERVPMVSRESSVVILNNLGFDSVWGFVELGVNDGPVRVSVVGNHFIKGKRNKKIPSIWVKKITKGKHSVYVSSNIFEGDDLVGEDVVDYGGDSIVYSPPEMDNTLILNVENVFDYVVKNSGARPSQRDAIEMRIIKNLENPGKDWWRIKDGDIEWPEVYRKPTFRRFHIPKDPDTDSNNNGYTNIEEYIYCKYQDVYNDPISYEFCFE</sequence>
<protein>
    <recommendedName>
        <fullName evidence="5">Pectate lyase</fullName>
    </recommendedName>
</protein>
<keyword evidence="2" id="KW-0325">Glycoprotein</keyword>
<evidence type="ECO:0000313" key="4">
    <source>
        <dbReference type="Proteomes" id="UP001319827"/>
    </source>
</evidence>
<dbReference type="Gene3D" id="2.160.20.10">
    <property type="entry name" value="Single-stranded right-handed beta-helix, Pectin lyase-like"/>
    <property type="match status" value="1"/>
</dbReference>
<accession>A0ABN6E0B0</accession>
<keyword evidence="4" id="KW-1185">Reference proteome</keyword>
<dbReference type="EMBL" id="AP024355">
    <property type="protein sequence ID" value="BCR05803.1"/>
    <property type="molecule type" value="Genomic_DNA"/>
</dbReference>
<dbReference type="PANTHER" id="PTHR42970">
    <property type="entry name" value="PECTATE LYASE C-RELATED"/>
    <property type="match status" value="1"/>
</dbReference>
<dbReference type="InterPro" id="IPR012334">
    <property type="entry name" value="Pectin_lyas_fold"/>
</dbReference>